<dbReference type="SUPFAM" id="SSF51735">
    <property type="entry name" value="NAD(P)-binding Rossmann-fold domains"/>
    <property type="match status" value="1"/>
</dbReference>
<dbReference type="Proteomes" id="UP000518288">
    <property type="component" value="Unassembled WGS sequence"/>
</dbReference>
<evidence type="ECO:0000256" key="1">
    <source>
        <dbReference type="ARBA" id="ARBA00006484"/>
    </source>
</evidence>
<dbReference type="GO" id="GO:0032787">
    <property type="term" value="P:monocarboxylic acid metabolic process"/>
    <property type="evidence" value="ECO:0007669"/>
    <property type="project" value="UniProtKB-ARBA"/>
</dbReference>
<accession>A0A7Y9ULL5</accession>
<dbReference type="CDD" id="cd05233">
    <property type="entry name" value="SDR_c"/>
    <property type="match status" value="1"/>
</dbReference>
<dbReference type="PANTHER" id="PTHR42879">
    <property type="entry name" value="3-OXOACYL-(ACYL-CARRIER-PROTEIN) REDUCTASE"/>
    <property type="match status" value="1"/>
</dbReference>
<comment type="similarity">
    <text evidence="1">Belongs to the short-chain dehydrogenases/reductases (SDR) family.</text>
</comment>
<organism evidence="2 3">
    <name type="scientific">Sphaerotilus montanus</name>
    <dbReference type="NCBI Taxonomy" id="522889"/>
    <lineage>
        <taxon>Bacteria</taxon>
        <taxon>Pseudomonadati</taxon>
        <taxon>Pseudomonadota</taxon>
        <taxon>Betaproteobacteria</taxon>
        <taxon>Burkholderiales</taxon>
        <taxon>Sphaerotilaceae</taxon>
        <taxon>Sphaerotilus</taxon>
    </lineage>
</organism>
<dbReference type="InterPro" id="IPR020904">
    <property type="entry name" value="Sc_DH/Rdtase_CS"/>
</dbReference>
<keyword evidence="3" id="KW-1185">Reference proteome</keyword>
<dbReference type="RefSeq" id="WP_179635477.1">
    <property type="nucleotide sequence ID" value="NZ_JACCFH010000001.1"/>
</dbReference>
<dbReference type="InterPro" id="IPR050259">
    <property type="entry name" value="SDR"/>
</dbReference>
<dbReference type="PANTHER" id="PTHR42879:SF2">
    <property type="entry name" value="3-OXOACYL-[ACYL-CARRIER-PROTEIN] REDUCTASE FABG"/>
    <property type="match status" value="1"/>
</dbReference>
<dbReference type="InterPro" id="IPR002347">
    <property type="entry name" value="SDR_fam"/>
</dbReference>
<dbReference type="PRINTS" id="PR00080">
    <property type="entry name" value="SDRFAMILY"/>
</dbReference>
<reference evidence="2 3" key="1">
    <citation type="submission" date="2020-07" db="EMBL/GenBank/DDBJ databases">
        <title>Genomic Encyclopedia of Archaeal and Bacterial Type Strains, Phase II (KMG-II): from individual species to whole genera.</title>
        <authorList>
            <person name="Goeker M."/>
        </authorList>
    </citation>
    <scope>NUCLEOTIDE SEQUENCE [LARGE SCALE GENOMIC DNA]</scope>
    <source>
        <strain evidence="2 3">DSM 21226</strain>
    </source>
</reference>
<gene>
    <name evidence="2" type="ORF">BDD16_003876</name>
</gene>
<dbReference type="NCBIfam" id="NF009466">
    <property type="entry name" value="PRK12826.1-2"/>
    <property type="match status" value="1"/>
</dbReference>
<dbReference type="EMBL" id="JACCFH010000001">
    <property type="protein sequence ID" value="NYG34890.1"/>
    <property type="molecule type" value="Genomic_DNA"/>
</dbReference>
<comment type="caution">
    <text evidence="2">The sequence shown here is derived from an EMBL/GenBank/DDBJ whole genome shotgun (WGS) entry which is preliminary data.</text>
</comment>
<protein>
    <submittedName>
        <fullName evidence="2">NAD(P)-dependent dehydrogenase (Short-subunit alcohol dehydrogenase family)</fullName>
    </submittedName>
</protein>
<evidence type="ECO:0000313" key="3">
    <source>
        <dbReference type="Proteomes" id="UP000518288"/>
    </source>
</evidence>
<sequence>MRSTLTLTGRHALITGAARGIGAAIARTLAAQGATLTLLGRQRDALQRLADELPAVAGQAHGFVVADVADPAQVQAAFAEARAARGPLAILVSNAGQAESAPFGKTSLDLWQRMLAVNLTGSFLCAQAALPDMLAAGRGRIVHIASTAGQRGYPYVSAYVAAKHGVIGLTRSLALELATKGVTVNAVCPGFTETDILRDSVANIVAKTGRTEAQARADLASGSPQRRFVQPQEVADAVAWLCSDGAGAITGQSISVSGGEVM</sequence>
<dbReference type="InterPro" id="IPR036291">
    <property type="entry name" value="NAD(P)-bd_dom_sf"/>
</dbReference>
<evidence type="ECO:0000313" key="2">
    <source>
        <dbReference type="EMBL" id="NYG34890.1"/>
    </source>
</evidence>
<name>A0A7Y9ULL5_9BURK</name>
<dbReference type="FunFam" id="3.40.50.720:FF:000084">
    <property type="entry name" value="Short-chain dehydrogenase reductase"/>
    <property type="match status" value="1"/>
</dbReference>
<dbReference type="Pfam" id="PF13561">
    <property type="entry name" value="adh_short_C2"/>
    <property type="match status" value="1"/>
</dbReference>
<proteinExistence type="inferred from homology"/>
<dbReference type="PROSITE" id="PS00061">
    <property type="entry name" value="ADH_SHORT"/>
    <property type="match status" value="1"/>
</dbReference>
<dbReference type="PRINTS" id="PR00081">
    <property type="entry name" value="GDHRDH"/>
</dbReference>
<dbReference type="Gene3D" id="3.40.50.720">
    <property type="entry name" value="NAD(P)-binding Rossmann-like Domain"/>
    <property type="match status" value="1"/>
</dbReference>
<dbReference type="AlphaFoldDB" id="A0A7Y9ULL5"/>